<feature type="transmembrane region" description="Helical" evidence="2">
    <location>
        <begin position="45"/>
        <end position="69"/>
    </location>
</feature>
<feature type="coiled-coil region" evidence="1">
    <location>
        <begin position="216"/>
        <end position="243"/>
    </location>
</feature>
<accession>A0ABV1BXN6</accession>
<evidence type="ECO:0000313" key="4">
    <source>
        <dbReference type="Proteomes" id="UP001442364"/>
    </source>
</evidence>
<evidence type="ECO:0000313" key="3">
    <source>
        <dbReference type="EMBL" id="MEQ2380504.1"/>
    </source>
</evidence>
<keyword evidence="1" id="KW-0175">Coiled coil</keyword>
<dbReference type="RefSeq" id="WP_349153869.1">
    <property type="nucleotide sequence ID" value="NZ_JBBMER010000009.1"/>
</dbReference>
<evidence type="ECO:0000256" key="2">
    <source>
        <dbReference type="SAM" id="Phobius"/>
    </source>
</evidence>
<proteinExistence type="predicted"/>
<organism evidence="3 4">
    <name type="scientific">[Lactobacillus] rogosae</name>
    <dbReference type="NCBI Taxonomy" id="706562"/>
    <lineage>
        <taxon>Bacteria</taxon>
        <taxon>Bacillati</taxon>
        <taxon>Bacillota</taxon>
        <taxon>Clostridia</taxon>
        <taxon>Lachnospirales</taxon>
        <taxon>Lachnospiraceae</taxon>
        <taxon>Lachnospira</taxon>
    </lineage>
</organism>
<comment type="caution">
    <text evidence="3">The sequence shown here is derived from an EMBL/GenBank/DDBJ whole genome shotgun (WGS) entry which is preliminary data.</text>
</comment>
<name>A0ABV1BXN6_9FIRM</name>
<protein>
    <submittedName>
        <fullName evidence="3">DUF5702 domain-containing protein</fullName>
    </submittedName>
</protein>
<reference evidence="3 4" key="1">
    <citation type="submission" date="2024-03" db="EMBL/GenBank/DDBJ databases">
        <title>Human intestinal bacterial collection.</title>
        <authorList>
            <person name="Pauvert C."/>
            <person name="Hitch T.C.A."/>
            <person name="Clavel T."/>
        </authorList>
    </citation>
    <scope>NUCLEOTIDE SEQUENCE [LARGE SCALE GENOMIC DNA]</scope>
    <source>
        <strain evidence="3 4">CLA-AA-H255</strain>
    </source>
</reference>
<dbReference type="Pfam" id="PF18960">
    <property type="entry name" value="DUF5702"/>
    <property type="match status" value="1"/>
</dbReference>
<sequence length="575" mass="65205">MIAVSRGNNAVSYGVNNIHNAVNCDVHNIYNAGCGMSSDMCNKDILHISLPAQLTVMAAMVLMVVISLITTCIKSSLQSGYYTVVKQSCRLSEESVFASYNNQLLKDFNIFALNKSDILNNKLCSYINENISSYSPNISLSDCAFNTFSYMTDNEGYGVEEQIVKAMEYGMYSNVLDKEQQSILSGEEQENVQNDKEQESVQADNECKYVRCGENLSEAQAYSEQFMEDNENLKKDLADMLEQSDDGDMQYEDRQKEQINTSLNAVWQLYEYLKSGICETVTEGRISNKYIEIQELADEYIKSRDISFINKDEIKRSIEASRNEDTLKKNVLSTEYVAKHFICYTDTSPGDNDRAGSSALLDYEMEYIIGGEHNDRKNVYKVINQLAVIREGVNLSYLISSQDKMSEAYMLAAALVGVTGCDLAVRLVQYIIVSIWAYAESIVELRKLLAGETIALIKNRDNWILQLSSLVDEKLNLQSLINNITSYEAVNNNKVEENGRDNGIGYKEYLKLLIMFMNKSDRNYRIAALMELRMIMYGHSGFRMKNYIYAAFGAAHFKMNGTGSVYRQKLSYSYI</sequence>
<keyword evidence="2" id="KW-0472">Membrane</keyword>
<dbReference type="Proteomes" id="UP001442364">
    <property type="component" value="Unassembled WGS sequence"/>
</dbReference>
<evidence type="ECO:0000256" key="1">
    <source>
        <dbReference type="SAM" id="Coils"/>
    </source>
</evidence>
<keyword evidence="2" id="KW-0812">Transmembrane</keyword>
<dbReference type="EMBL" id="JBBMER010000009">
    <property type="protein sequence ID" value="MEQ2380504.1"/>
    <property type="molecule type" value="Genomic_DNA"/>
</dbReference>
<keyword evidence="2" id="KW-1133">Transmembrane helix</keyword>
<gene>
    <name evidence="3" type="ORF">WMO14_11595</name>
</gene>
<keyword evidence="4" id="KW-1185">Reference proteome</keyword>
<dbReference type="InterPro" id="IPR043756">
    <property type="entry name" value="DUF5702"/>
</dbReference>